<proteinExistence type="predicted"/>
<keyword evidence="3" id="KW-1185">Reference proteome</keyword>
<evidence type="ECO:0008006" key="4">
    <source>
        <dbReference type="Google" id="ProtNLM"/>
    </source>
</evidence>
<comment type="caution">
    <text evidence="2">The sequence shown here is derived from an EMBL/GenBank/DDBJ whole genome shotgun (WGS) entry which is preliminary data.</text>
</comment>
<keyword evidence="1" id="KW-0732">Signal</keyword>
<feature type="signal peptide" evidence="1">
    <location>
        <begin position="1"/>
        <end position="28"/>
    </location>
</feature>
<dbReference type="AlphaFoldDB" id="A0A4C1U1T3"/>
<protein>
    <recommendedName>
        <fullName evidence="4">Secreted protein</fullName>
    </recommendedName>
</protein>
<organism evidence="2 3">
    <name type="scientific">Eumeta variegata</name>
    <name type="common">Bagworm moth</name>
    <name type="synonym">Eumeta japonica</name>
    <dbReference type="NCBI Taxonomy" id="151549"/>
    <lineage>
        <taxon>Eukaryota</taxon>
        <taxon>Metazoa</taxon>
        <taxon>Ecdysozoa</taxon>
        <taxon>Arthropoda</taxon>
        <taxon>Hexapoda</taxon>
        <taxon>Insecta</taxon>
        <taxon>Pterygota</taxon>
        <taxon>Neoptera</taxon>
        <taxon>Endopterygota</taxon>
        <taxon>Lepidoptera</taxon>
        <taxon>Glossata</taxon>
        <taxon>Ditrysia</taxon>
        <taxon>Tineoidea</taxon>
        <taxon>Psychidae</taxon>
        <taxon>Oiketicinae</taxon>
        <taxon>Eumeta</taxon>
    </lineage>
</organism>
<evidence type="ECO:0000256" key="1">
    <source>
        <dbReference type="SAM" id="SignalP"/>
    </source>
</evidence>
<sequence>MGPQPSYLIKRTFMHAAVLLAEWQASTCSTTFQLVNSFPNSEYLNVLSIQNFKAISTNKHNHMQRGQRLALLGRGAPRGSCATDSRPF</sequence>
<feature type="chain" id="PRO_5020023857" description="Secreted protein" evidence="1">
    <location>
        <begin position="29"/>
        <end position="88"/>
    </location>
</feature>
<evidence type="ECO:0000313" key="2">
    <source>
        <dbReference type="EMBL" id="GBP20147.1"/>
    </source>
</evidence>
<gene>
    <name evidence="2" type="ORF">EVAR_5577_1</name>
</gene>
<dbReference type="EMBL" id="BGZK01000115">
    <property type="protein sequence ID" value="GBP20147.1"/>
    <property type="molecule type" value="Genomic_DNA"/>
</dbReference>
<name>A0A4C1U1T3_EUMVA</name>
<reference evidence="2 3" key="1">
    <citation type="journal article" date="2019" name="Commun. Biol.">
        <title>The bagworm genome reveals a unique fibroin gene that provides high tensile strength.</title>
        <authorList>
            <person name="Kono N."/>
            <person name="Nakamura H."/>
            <person name="Ohtoshi R."/>
            <person name="Tomita M."/>
            <person name="Numata K."/>
            <person name="Arakawa K."/>
        </authorList>
    </citation>
    <scope>NUCLEOTIDE SEQUENCE [LARGE SCALE GENOMIC DNA]</scope>
</reference>
<evidence type="ECO:0000313" key="3">
    <source>
        <dbReference type="Proteomes" id="UP000299102"/>
    </source>
</evidence>
<dbReference type="Proteomes" id="UP000299102">
    <property type="component" value="Unassembled WGS sequence"/>
</dbReference>
<accession>A0A4C1U1T3</accession>